<comment type="catalytic activity">
    <reaction evidence="1 18 19">
        <text>(6R)-NADHX = (6S)-NADHX</text>
        <dbReference type="Rhea" id="RHEA:32215"/>
        <dbReference type="ChEBI" id="CHEBI:64074"/>
        <dbReference type="ChEBI" id="CHEBI:64075"/>
        <dbReference type="EC" id="5.1.99.6"/>
    </reaction>
</comment>
<evidence type="ECO:0000256" key="9">
    <source>
        <dbReference type="ARBA" id="ARBA00022958"/>
    </source>
</evidence>
<feature type="binding site" evidence="18">
    <location>
        <begin position="124"/>
        <end position="130"/>
    </location>
    <ligand>
        <name>(6S)-NADPHX</name>
        <dbReference type="ChEBI" id="CHEBI:64076"/>
    </ligand>
</feature>
<dbReference type="InterPro" id="IPR000631">
    <property type="entry name" value="CARKD"/>
</dbReference>
<dbReference type="PANTHER" id="PTHR12592:SF0">
    <property type="entry name" value="ATP-DEPENDENT (S)-NAD(P)H-HYDRATE DEHYDRATASE"/>
    <property type="match status" value="1"/>
</dbReference>
<evidence type="ECO:0000256" key="6">
    <source>
        <dbReference type="ARBA" id="ARBA00022741"/>
    </source>
</evidence>
<dbReference type="EMBL" id="DWWK01000010">
    <property type="protein sequence ID" value="HJC37580.1"/>
    <property type="molecule type" value="Genomic_DNA"/>
</dbReference>
<comment type="similarity">
    <text evidence="17">Belongs to the NnrD/CARKD family.</text>
</comment>
<feature type="binding site" evidence="17">
    <location>
        <position position="255"/>
    </location>
    <ligand>
        <name>(6S)-NADPHX</name>
        <dbReference type="ChEBI" id="CHEBI:64076"/>
    </ligand>
</feature>
<feature type="binding site" evidence="17">
    <location>
        <position position="436"/>
    </location>
    <ligand>
        <name>(6S)-NADPHX</name>
        <dbReference type="ChEBI" id="CHEBI:64076"/>
    </ligand>
</feature>
<dbReference type="SUPFAM" id="SSF53613">
    <property type="entry name" value="Ribokinase-like"/>
    <property type="match status" value="1"/>
</dbReference>
<evidence type="ECO:0000256" key="16">
    <source>
        <dbReference type="ARBA" id="ARBA00049209"/>
    </source>
</evidence>
<dbReference type="Pfam" id="PF01256">
    <property type="entry name" value="Carb_kinase"/>
    <property type="match status" value="1"/>
</dbReference>
<dbReference type="CDD" id="cd01171">
    <property type="entry name" value="YXKO-related"/>
    <property type="match status" value="1"/>
</dbReference>
<dbReference type="SUPFAM" id="SSF64153">
    <property type="entry name" value="YjeF N-terminal domain-like"/>
    <property type="match status" value="1"/>
</dbReference>
<evidence type="ECO:0000256" key="8">
    <source>
        <dbReference type="ARBA" id="ARBA00022857"/>
    </source>
</evidence>
<evidence type="ECO:0000256" key="18">
    <source>
        <dbReference type="HAMAP-Rule" id="MF_01966"/>
    </source>
</evidence>
<feature type="binding site" evidence="18">
    <location>
        <position position="153"/>
    </location>
    <ligand>
        <name>(6S)-NADPHX</name>
        <dbReference type="ChEBI" id="CHEBI:64076"/>
    </ligand>
</feature>
<dbReference type="GO" id="GO:0110051">
    <property type="term" value="P:metabolite repair"/>
    <property type="evidence" value="ECO:0007669"/>
    <property type="project" value="TreeGrafter"/>
</dbReference>
<comment type="function">
    <text evidence="17">Catalyzes the dehydration of the S-form of NAD(P)HX at the expense of ADP, which is converted to AMP. Together with NAD(P)HX epimerase, which catalyzes the epimerization of the S- and R-forms, the enzyme allows the repair of both epimers of NAD(P)HX, a damaged form of NAD(P)H that is a result of enzymatic or heat-dependent hydration.</text>
</comment>
<feature type="binding site" evidence="18">
    <location>
        <position position="120"/>
    </location>
    <ligand>
        <name>K(+)</name>
        <dbReference type="ChEBI" id="CHEBI:29103"/>
    </ligand>
</feature>
<dbReference type="HAMAP" id="MF_01965">
    <property type="entry name" value="NADHX_dehydratase"/>
    <property type="match status" value="1"/>
</dbReference>
<evidence type="ECO:0000256" key="4">
    <source>
        <dbReference type="ARBA" id="ARBA00009524"/>
    </source>
</evidence>
<comment type="cofactor">
    <cofactor evidence="18 19">
        <name>K(+)</name>
        <dbReference type="ChEBI" id="CHEBI:29103"/>
    </cofactor>
    <text evidence="18 19">Binds 1 potassium ion per subunit.</text>
</comment>
<dbReference type="EC" id="5.1.99.6" evidence="19"/>
<feature type="binding site" evidence="17">
    <location>
        <position position="369"/>
    </location>
    <ligand>
        <name>(6S)-NADPHX</name>
        <dbReference type="ChEBI" id="CHEBI:64076"/>
    </ligand>
</feature>
<comment type="subunit">
    <text evidence="17">Homotetramer.</text>
</comment>
<organism evidence="22 23">
    <name type="scientific">Candidatus Mediterraneibacter faecigallinarum</name>
    <dbReference type="NCBI Taxonomy" id="2838669"/>
    <lineage>
        <taxon>Bacteria</taxon>
        <taxon>Bacillati</taxon>
        <taxon>Bacillota</taxon>
        <taxon>Clostridia</taxon>
        <taxon>Lachnospirales</taxon>
        <taxon>Lachnospiraceae</taxon>
        <taxon>Mediterraneibacter</taxon>
    </lineage>
</organism>
<keyword evidence="12 17" id="KW-0456">Lyase</keyword>
<keyword evidence="8 17" id="KW-0521">NADP</keyword>
<accession>A0A9D2NUE3</accession>
<dbReference type="EC" id="4.2.1.136" evidence="19"/>
<evidence type="ECO:0000256" key="3">
    <source>
        <dbReference type="ARBA" id="ARBA00006001"/>
    </source>
</evidence>
<dbReference type="PANTHER" id="PTHR12592">
    <property type="entry name" value="ATP-DEPENDENT (S)-NAD(P)H-HYDRATE DEHYDRATASE FAMILY MEMBER"/>
    <property type="match status" value="1"/>
</dbReference>
<dbReference type="Pfam" id="PF03853">
    <property type="entry name" value="YjeF_N"/>
    <property type="match status" value="1"/>
</dbReference>
<evidence type="ECO:0000256" key="10">
    <source>
        <dbReference type="ARBA" id="ARBA00023027"/>
    </source>
</evidence>
<keyword evidence="13" id="KW-0511">Multifunctional enzyme</keyword>
<dbReference type="PROSITE" id="PS01050">
    <property type="entry name" value="YJEF_C_2"/>
    <property type="match status" value="1"/>
</dbReference>
<dbReference type="Gene3D" id="3.40.1190.20">
    <property type="match status" value="1"/>
</dbReference>
<evidence type="ECO:0000259" key="20">
    <source>
        <dbReference type="PROSITE" id="PS51383"/>
    </source>
</evidence>
<protein>
    <recommendedName>
        <fullName evidence="19">Bifunctional NAD(P)H-hydrate repair enzyme</fullName>
    </recommendedName>
    <alternativeName>
        <fullName evidence="19">Nicotinamide nucleotide repair protein</fullName>
    </alternativeName>
    <domain>
        <recommendedName>
            <fullName evidence="19">ADP-dependent (S)-NAD(P)H-hydrate dehydratase</fullName>
            <ecNumber evidence="19">4.2.1.136</ecNumber>
        </recommendedName>
        <alternativeName>
            <fullName evidence="19">ADP-dependent NAD(P)HX dehydratase</fullName>
        </alternativeName>
    </domain>
    <domain>
        <recommendedName>
            <fullName evidence="19">NAD(P)H-hydrate epimerase</fullName>
            <ecNumber evidence="19">5.1.99.6</ecNumber>
        </recommendedName>
    </domain>
</protein>
<comment type="similarity">
    <text evidence="3 19">In the N-terminal section; belongs to the NnrE/AIBP family.</text>
</comment>
<dbReference type="InterPro" id="IPR004443">
    <property type="entry name" value="YjeF_N_dom"/>
</dbReference>
<keyword evidence="11 18" id="KW-0413">Isomerase</keyword>
<dbReference type="Proteomes" id="UP000823894">
    <property type="component" value="Unassembled WGS sequence"/>
</dbReference>
<comment type="catalytic activity">
    <reaction evidence="15 17 19">
        <text>(6S)-NADHX + ADP = AMP + phosphate + NADH + H(+)</text>
        <dbReference type="Rhea" id="RHEA:32223"/>
        <dbReference type="ChEBI" id="CHEBI:15378"/>
        <dbReference type="ChEBI" id="CHEBI:43474"/>
        <dbReference type="ChEBI" id="CHEBI:57945"/>
        <dbReference type="ChEBI" id="CHEBI:64074"/>
        <dbReference type="ChEBI" id="CHEBI:456215"/>
        <dbReference type="ChEBI" id="CHEBI:456216"/>
        <dbReference type="EC" id="4.2.1.136"/>
    </reaction>
</comment>
<sequence>MRYLPNGKQMKEADEHTIQQIGIPSVVLMERAALQVVDTMIREQIDLKKVLIVCGSGNNGGDGFAAARLLRERGYDVSVFFAGKESSLSEECRLQKAIAERLGIRIFTGFPEEEYTVIIDTVFGVGLSREITGRCREVICWMNRQGGQKVAVDIPSGICSETGRVLGTAFRAQLTIAIECVKLGCVLYPGREYAGRTAAVPIGIDTSVCSARKDVCFTYEKGEMPDLLPPRSENSHKGSFGKVLMITGSPGMAGAAYLSARAAYTVGAGLVRVYTAEENRRVLQELLPEAVISCWSGYDEEELERLLDWADVVCIGCGLGQTAVSEQILIHTVRSVKKPCVIDADGLNLLSGHMELLEQTEGQIILTPHMREMSRLTGRTVEEIADRRIEILDQFAEKYPAVCVLKDSRTVAACRGYHKFVNLAGNSAMAKAGSGDVLAGVITGLLAQGMEPFHGAALGVWLHACGGDAAREEKGAYSVLAGDLIDGIQKCIKNAEECIEK</sequence>
<dbReference type="GO" id="GO:0005524">
    <property type="term" value="F:ATP binding"/>
    <property type="evidence" value="ECO:0007669"/>
    <property type="project" value="UniProtKB-UniRule"/>
</dbReference>
<keyword evidence="7 17" id="KW-0067">ATP-binding</keyword>
<dbReference type="Gene3D" id="3.40.50.10260">
    <property type="entry name" value="YjeF N-terminal domain"/>
    <property type="match status" value="1"/>
</dbReference>
<evidence type="ECO:0000256" key="12">
    <source>
        <dbReference type="ARBA" id="ARBA00023239"/>
    </source>
</evidence>
<dbReference type="GO" id="GO:0052856">
    <property type="term" value="F:NAD(P)HX epimerase activity"/>
    <property type="evidence" value="ECO:0007669"/>
    <property type="project" value="UniProtKB-UniRule"/>
</dbReference>
<evidence type="ECO:0000256" key="17">
    <source>
        <dbReference type="HAMAP-Rule" id="MF_01965"/>
    </source>
</evidence>
<evidence type="ECO:0000256" key="19">
    <source>
        <dbReference type="PIRNR" id="PIRNR017184"/>
    </source>
</evidence>
<keyword evidence="5 18" id="KW-0479">Metal-binding</keyword>
<dbReference type="GO" id="GO:0046872">
    <property type="term" value="F:metal ion binding"/>
    <property type="evidence" value="ECO:0007669"/>
    <property type="project" value="UniProtKB-UniRule"/>
</dbReference>
<evidence type="ECO:0000256" key="5">
    <source>
        <dbReference type="ARBA" id="ARBA00022723"/>
    </source>
</evidence>
<reference evidence="22" key="2">
    <citation type="submission" date="2021-04" db="EMBL/GenBank/DDBJ databases">
        <authorList>
            <person name="Gilroy R."/>
        </authorList>
    </citation>
    <scope>NUCLEOTIDE SEQUENCE</scope>
    <source>
        <strain evidence="22">ChiGjej1B1-1692</strain>
    </source>
</reference>
<comment type="catalytic activity">
    <reaction evidence="16 17 19">
        <text>(6S)-NADPHX + ADP = AMP + phosphate + NADPH + H(+)</text>
        <dbReference type="Rhea" id="RHEA:32235"/>
        <dbReference type="ChEBI" id="CHEBI:15378"/>
        <dbReference type="ChEBI" id="CHEBI:43474"/>
        <dbReference type="ChEBI" id="CHEBI:57783"/>
        <dbReference type="ChEBI" id="CHEBI:64076"/>
        <dbReference type="ChEBI" id="CHEBI:456215"/>
        <dbReference type="ChEBI" id="CHEBI:456216"/>
        <dbReference type="EC" id="4.2.1.136"/>
    </reaction>
</comment>
<dbReference type="InterPro" id="IPR029056">
    <property type="entry name" value="Ribokinase-like"/>
</dbReference>
<feature type="domain" description="YjeF C-terminal" evidence="20">
    <location>
        <begin position="220"/>
        <end position="495"/>
    </location>
</feature>
<evidence type="ECO:0000256" key="2">
    <source>
        <dbReference type="ARBA" id="ARBA00000909"/>
    </source>
</evidence>
<comment type="cofactor">
    <cofactor evidence="17">
        <name>Mg(2+)</name>
        <dbReference type="ChEBI" id="CHEBI:18420"/>
    </cofactor>
</comment>
<name>A0A9D2NUE3_9FIRM</name>
<evidence type="ECO:0000313" key="22">
    <source>
        <dbReference type="EMBL" id="HJC37580.1"/>
    </source>
</evidence>
<evidence type="ECO:0000256" key="15">
    <source>
        <dbReference type="ARBA" id="ARBA00048238"/>
    </source>
</evidence>
<comment type="caution">
    <text evidence="18">Lacks conserved residue(s) required for the propagation of feature annotation.</text>
</comment>
<dbReference type="InterPro" id="IPR036652">
    <property type="entry name" value="YjeF_N_dom_sf"/>
</dbReference>
<comment type="caution">
    <text evidence="22">The sequence shown here is derived from an EMBL/GenBank/DDBJ whole genome shotgun (WGS) entry which is preliminary data.</text>
</comment>
<proteinExistence type="inferred from homology"/>
<dbReference type="GO" id="GO:0052855">
    <property type="term" value="F:ADP-dependent NAD(P)H-hydrate dehydratase activity"/>
    <property type="evidence" value="ECO:0007669"/>
    <property type="project" value="UniProtKB-UniRule"/>
</dbReference>
<comment type="similarity">
    <text evidence="4 19">In the C-terminal section; belongs to the NnrD/CARKD family.</text>
</comment>
<dbReference type="InterPro" id="IPR030677">
    <property type="entry name" value="Nnr"/>
</dbReference>
<feature type="domain" description="YjeF N-terminal" evidence="21">
    <location>
        <begin position="10"/>
        <end position="210"/>
    </location>
</feature>
<feature type="binding site" evidence="17">
    <location>
        <begin position="406"/>
        <end position="410"/>
    </location>
    <ligand>
        <name>AMP</name>
        <dbReference type="ChEBI" id="CHEBI:456215"/>
    </ligand>
</feature>
<evidence type="ECO:0000313" key="23">
    <source>
        <dbReference type="Proteomes" id="UP000823894"/>
    </source>
</evidence>
<feature type="binding site" evidence="17">
    <location>
        <position position="318"/>
    </location>
    <ligand>
        <name>(6S)-NADPHX</name>
        <dbReference type="ChEBI" id="CHEBI:64076"/>
    </ligand>
</feature>
<dbReference type="HAMAP" id="MF_01966">
    <property type="entry name" value="NADHX_epimerase"/>
    <property type="match status" value="1"/>
</dbReference>
<keyword evidence="10 17" id="KW-0520">NAD</keyword>
<evidence type="ECO:0000256" key="14">
    <source>
        <dbReference type="ARBA" id="ARBA00025153"/>
    </source>
</evidence>
<dbReference type="PIRSF" id="PIRSF017184">
    <property type="entry name" value="Nnr"/>
    <property type="match status" value="1"/>
</dbReference>
<evidence type="ECO:0000256" key="13">
    <source>
        <dbReference type="ARBA" id="ARBA00023268"/>
    </source>
</evidence>
<dbReference type="PROSITE" id="PS51385">
    <property type="entry name" value="YJEF_N"/>
    <property type="match status" value="1"/>
</dbReference>
<comment type="function">
    <text evidence="14 19">Bifunctional enzyme that catalyzes the epimerization of the S- and R-forms of NAD(P)HX and the dehydration of the S-form of NAD(P)HX at the expense of ADP, which is converted to AMP. This allows the repair of both epimers of NAD(P)HX, a damaged form of NAD(P)H that is a result of enzymatic or heat-dependent hydration.</text>
</comment>
<gene>
    <name evidence="18" type="primary">nnrE</name>
    <name evidence="17" type="synonym">nnrD</name>
    <name evidence="22" type="ORF">H9757_00720</name>
</gene>
<dbReference type="PROSITE" id="PS51383">
    <property type="entry name" value="YJEF_C_3"/>
    <property type="match status" value="1"/>
</dbReference>
<dbReference type="NCBIfam" id="TIGR00197">
    <property type="entry name" value="yjeF_nterm"/>
    <property type="match status" value="1"/>
</dbReference>
<feature type="binding site" evidence="17">
    <location>
        <position position="435"/>
    </location>
    <ligand>
        <name>AMP</name>
        <dbReference type="ChEBI" id="CHEBI:456215"/>
    </ligand>
</feature>
<keyword evidence="9 18" id="KW-0630">Potassium</keyword>
<feature type="binding site" evidence="18">
    <location>
        <begin position="58"/>
        <end position="62"/>
    </location>
    <ligand>
        <name>(6S)-NADPHX</name>
        <dbReference type="ChEBI" id="CHEBI:64076"/>
    </ligand>
</feature>
<comment type="similarity">
    <text evidence="18">Belongs to the NnrE/AIBP family.</text>
</comment>
<feature type="binding site" evidence="18">
    <location>
        <position position="59"/>
    </location>
    <ligand>
        <name>K(+)</name>
        <dbReference type="ChEBI" id="CHEBI:29103"/>
    </ligand>
</feature>
<evidence type="ECO:0000256" key="7">
    <source>
        <dbReference type="ARBA" id="ARBA00022840"/>
    </source>
</evidence>
<evidence type="ECO:0000259" key="21">
    <source>
        <dbReference type="PROSITE" id="PS51385"/>
    </source>
</evidence>
<comment type="catalytic activity">
    <reaction evidence="2 18 19">
        <text>(6R)-NADPHX = (6S)-NADPHX</text>
        <dbReference type="Rhea" id="RHEA:32227"/>
        <dbReference type="ChEBI" id="CHEBI:64076"/>
        <dbReference type="ChEBI" id="CHEBI:64077"/>
        <dbReference type="EC" id="5.1.99.6"/>
    </reaction>
</comment>
<dbReference type="AlphaFoldDB" id="A0A9D2NUE3"/>
<keyword evidence="6 17" id="KW-0547">Nucleotide-binding</keyword>
<feature type="binding site" evidence="18">
    <location>
        <position position="156"/>
    </location>
    <ligand>
        <name>K(+)</name>
        <dbReference type="ChEBI" id="CHEBI:29103"/>
    </ligand>
</feature>
<reference evidence="22" key="1">
    <citation type="journal article" date="2021" name="PeerJ">
        <title>Extensive microbial diversity within the chicken gut microbiome revealed by metagenomics and culture.</title>
        <authorList>
            <person name="Gilroy R."/>
            <person name="Ravi A."/>
            <person name="Getino M."/>
            <person name="Pursley I."/>
            <person name="Horton D.L."/>
            <person name="Alikhan N.F."/>
            <person name="Baker D."/>
            <person name="Gharbi K."/>
            <person name="Hall N."/>
            <person name="Watson M."/>
            <person name="Adriaenssens E.M."/>
            <person name="Foster-Nyarko E."/>
            <person name="Jarju S."/>
            <person name="Secka A."/>
            <person name="Antonio M."/>
            <person name="Oren A."/>
            <person name="Chaudhuri R.R."/>
            <person name="La Ragione R."/>
            <person name="Hildebrand F."/>
            <person name="Pallen M.J."/>
        </authorList>
    </citation>
    <scope>NUCLEOTIDE SEQUENCE</scope>
    <source>
        <strain evidence="22">ChiGjej1B1-1692</strain>
    </source>
</reference>
<comment type="function">
    <text evidence="18">Catalyzes the epimerization of the S- and R-forms of NAD(P)HX, a damaged form of NAD(P)H that is a result of enzymatic or heat-dependent hydration. This is a prerequisite for the S-specific NAD(P)H-hydrate dehydratase to allow the repair of both epimers of NAD(P)HX.</text>
</comment>
<dbReference type="InterPro" id="IPR017953">
    <property type="entry name" value="Carbohydrate_kinase_pred_CS"/>
</dbReference>
<dbReference type="GO" id="GO:0046496">
    <property type="term" value="P:nicotinamide nucleotide metabolic process"/>
    <property type="evidence" value="ECO:0007669"/>
    <property type="project" value="UniProtKB-UniRule"/>
</dbReference>
<evidence type="ECO:0000256" key="11">
    <source>
        <dbReference type="ARBA" id="ARBA00023235"/>
    </source>
</evidence>
<dbReference type="NCBIfam" id="TIGR00196">
    <property type="entry name" value="yjeF_cterm"/>
    <property type="match status" value="1"/>
</dbReference>
<evidence type="ECO:0000256" key="1">
    <source>
        <dbReference type="ARBA" id="ARBA00000013"/>
    </source>
</evidence>